<evidence type="ECO:0000313" key="1">
    <source>
        <dbReference type="EMBL" id="GAH57152.1"/>
    </source>
</evidence>
<sequence length="63" mass="6742">TPTKGYVLFYCVPEDYVGFDNAEAMPEIYAEGGDFAVATLIGTQYALAALTRLGQDSSSKQVS</sequence>
<reference evidence="1" key="1">
    <citation type="journal article" date="2014" name="Front. Microbiol.">
        <title>High frequency of phylogenetically diverse reductive dehalogenase-homologous genes in deep subseafloor sedimentary metagenomes.</title>
        <authorList>
            <person name="Kawai M."/>
            <person name="Futagami T."/>
            <person name="Toyoda A."/>
            <person name="Takaki Y."/>
            <person name="Nishi S."/>
            <person name="Hori S."/>
            <person name="Arai W."/>
            <person name="Tsubouchi T."/>
            <person name="Morono Y."/>
            <person name="Uchiyama I."/>
            <person name="Ito T."/>
            <person name="Fujiyama A."/>
            <person name="Inagaki F."/>
            <person name="Takami H."/>
        </authorList>
    </citation>
    <scope>NUCLEOTIDE SEQUENCE</scope>
    <source>
        <strain evidence="1">Expedition CK06-06</strain>
    </source>
</reference>
<comment type="caution">
    <text evidence="1">The sequence shown here is derived from an EMBL/GenBank/DDBJ whole genome shotgun (WGS) entry which is preliminary data.</text>
</comment>
<protein>
    <submittedName>
        <fullName evidence="1">Uncharacterized protein</fullName>
    </submittedName>
</protein>
<organism evidence="1">
    <name type="scientific">marine sediment metagenome</name>
    <dbReference type="NCBI Taxonomy" id="412755"/>
    <lineage>
        <taxon>unclassified sequences</taxon>
        <taxon>metagenomes</taxon>
        <taxon>ecological metagenomes</taxon>
    </lineage>
</organism>
<gene>
    <name evidence="1" type="ORF">S03H2_27024</name>
</gene>
<accession>X1GIZ3</accession>
<dbReference type="EMBL" id="BARU01015970">
    <property type="protein sequence ID" value="GAH57152.1"/>
    <property type="molecule type" value="Genomic_DNA"/>
</dbReference>
<name>X1GIZ3_9ZZZZ</name>
<feature type="non-terminal residue" evidence="1">
    <location>
        <position position="1"/>
    </location>
</feature>
<dbReference type="AlphaFoldDB" id="X1GIZ3"/>
<proteinExistence type="predicted"/>
<feature type="non-terminal residue" evidence="1">
    <location>
        <position position="63"/>
    </location>
</feature>